<dbReference type="AlphaFoldDB" id="A0A5B0RNP5"/>
<sequence>MFEAEAAAALTPTTKYCRIQLLCSEPMAPLGWSGYLLIQMISPRPLVRMGQS</sequence>
<evidence type="ECO:0000313" key="2">
    <source>
        <dbReference type="Proteomes" id="UP000325313"/>
    </source>
</evidence>
<gene>
    <name evidence="1" type="ORF">PGTUg99_032288</name>
</gene>
<comment type="caution">
    <text evidence="1">The sequence shown here is derived from an EMBL/GenBank/DDBJ whole genome shotgun (WGS) entry which is preliminary data.</text>
</comment>
<evidence type="ECO:0000313" key="1">
    <source>
        <dbReference type="EMBL" id="KAA1126665.1"/>
    </source>
</evidence>
<dbReference type="EMBL" id="VDEP01000171">
    <property type="protein sequence ID" value="KAA1126665.1"/>
    <property type="molecule type" value="Genomic_DNA"/>
</dbReference>
<accession>A0A5B0RNP5</accession>
<proteinExistence type="predicted"/>
<organism evidence="1 2">
    <name type="scientific">Puccinia graminis f. sp. tritici</name>
    <dbReference type="NCBI Taxonomy" id="56615"/>
    <lineage>
        <taxon>Eukaryota</taxon>
        <taxon>Fungi</taxon>
        <taxon>Dikarya</taxon>
        <taxon>Basidiomycota</taxon>
        <taxon>Pucciniomycotina</taxon>
        <taxon>Pucciniomycetes</taxon>
        <taxon>Pucciniales</taxon>
        <taxon>Pucciniaceae</taxon>
        <taxon>Puccinia</taxon>
    </lineage>
</organism>
<protein>
    <submittedName>
        <fullName evidence="1">Uncharacterized protein</fullName>
    </submittedName>
</protein>
<reference evidence="1 2" key="1">
    <citation type="submission" date="2019-05" db="EMBL/GenBank/DDBJ databases">
        <title>Emergence of the Ug99 lineage of the wheat stem rust pathogen through somatic hybridization.</title>
        <authorList>
            <person name="Li F."/>
            <person name="Upadhyaya N.M."/>
            <person name="Sperschneider J."/>
            <person name="Matny O."/>
            <person name="Nguyen-Phuc H."/>
            <person name="Mago R."/>
            <person name="Raley C."/>
            <person name="Miller M.E."/>
            <person name="Silverstein K.A.T."/>
            <person name="Henningsen E."/>
            <person name="Hirsch C.D."/>
            <person name="Visser B."/>
            <person name="Pretorius Z.A."/>
            <person name="Steffenson B.J."/>
            <person name="Schwessinger B."/>
            <person name="Dodds P.N."/>
            <person name="Figueroa M."/>
        </authorList>
    </citation>
    <scope>NUCLEOTIDE SEQUENCE [LARGE SCALE GENOMIC DNA]</scope>
    <source>
        <strain evidence="1 2">Ug99</strain>
    </source>
</reference>
<name>A0A5B0RNP5_PUCGR</name>
<dbReference type="Proteomes" id="UP000325313">
    <property type="component" value="Unassembled WGS sequence"/>
</dbReference>